<evidence type="ECO:0000256" key="2">
    <source>
        <dbReference type="ARBA" id="ARBA00023186"/>
    </source>
</evidence>
<dbReference type="PROSITE" id="PS00299">
    <property type="entry name" value="UBIQUITIN_1"/>
    <property type="match status" value="1"/>
</dbReference>
<dbReference type="GO" id="GO:0000774">
    <property type="term" value="F:adenyl-nucleotide exchange factor activity"/>
    <property type="evidence" value="ECO:0007669"/>
    <property type="project" value="TreeGrafter"/>
</dbReference>
<dbReference type="Pfam" id="PF00240">
    <property type="entry name" value="ubiquitin"/>
    <property type="match status" value="1"/>
</dbReference>
<dbReference type="InterPro" id="IPR000626">
    <property type="entry name" value="Ubiquitin-like_dom"/>
</dbReference>
<dbReference type="Gene3D" id="1.20.58.120">
    <property type="entry name" value="BAG domain"/>
    <property type="match status" value="1"/>
</dbReference>
<dbReference type="InterPro" id="IPR003103">
    <property type="entry name" value="BAG_domain"/>
</dbReference>
<dbReference type="GO" id="GO:0050821">
    <property type="term" value="P:protein stabilization"/>
    <property type="evidence" value="ECO:0007669"/>
    <property type="project" value="TreeGrafter"/>
</dbReference>
<dbReference type="Gene3D" id="3.10.20.90">
    <property type="entry name" value="Phosphatidylinositol 3-kinase Catalytic Subunit, Chain A, domain 1"/>
    <property type="match status" value="1"/>
</dbReference>
<organism evidence="5">
    <name type="scientific">Suberites domuncula</name>
    <name type="common">Sponge</name>
    <dbReference type="NCBI Taxonomy" id="55567"/>
    <lineage>
        <taxon>Eukaryota</taxon>
        <taxon>Metazoa</taxon>
        <taxon>Porifera</taxon>
        <taxon>Demospongiae</taxon>
        <taxon>Heteroscleromorpha</taxon>
        <taxon>Suberitida</taxon>
        <taxon>Suberitidae</taxon>
        <taxon>Suberites</taxon>
    </lineage>
</organism>
<dbReference type="EMBL" id="AM183251">
    <property type="protein sequence ID" value="CAJ65915.1"/>
    <property type="molecule type" value="mRNA"/>
</dbReference>
<feature type="domain" description="Ubiquitin-like" evidence="3">
    <location>
        <begin position="1"/>
        <end position="79"/>
    </location>
</feature>
<dbReference type="PROSITE" id="PS50053">
    <property type="entry name" value="UBIQUITIN_2"/>
    <property type="match status" value="1"/>
</dbReference>
<dbReference type="SMART" id="SM00213">
    <property type="entry name" value="UBQ"/>
    <property type="match status" value="1"/>
</dbReference>
<dbReference type="GO" id="GO:0016020">
    <property type="term" value="C:membrane"/>
    <property type="evidence" value="ECO:0007669"/>
    <property type="project" value="TreeGrafter"/>
</dbReference>
<dbReference type="SMART" id="SM00264">
    <property type="entry name" value="BAG"/>
    <property type="match status" value="1"/>
</dbReference>
<protein>
    <recommendedName>
        <fullName evidence="1">BAG family molecular chaperone regulator 1</fullName>
    </recommendedName>
</protein>
<accession>Q14RX9</accession>
<evidence type="ECO:0000313" key="5">
    <source>
        <dbReference type="EMBL" id="CAJ65915.1"/>
    </source>
</evidence>
<dbReference type="GO" id="GO:0005829">
    <property type="term" value="C:cytosol"/>
    <property type="evidence" value="ECO:0007669"/>
    <property type="project" value="TreeGrafter"/>
</dbReference>
<dbReference type="InterPro" id="IPR039773">
    <property type="entry name" value="BAG_chaperone_regulator"/>
</dbReference>
<dbReference type="GO" id="GO:0005634">
    <property type="term" value="C:nucleus"/>
    <property type="evidence" value="ECO:0007669"/>
    <property type="project" value="TreeGrafter"/>
</dbReference>
<sequence length="258" mass="29139">MSFTVQVSHGSDKHQVEIHGQERTVAHLKDTLSELTDIPSESQKLIFKGKTLQEDSRPLCDLGIKQGSRLMVLGRKFNADQEPSLKEVVQVCSAVDGGEKKLDGIRDEITGIEKGFVQSELVADACRGLAKRCVSCGEFLMQNLEKLDAIDIPPTETLIRGKRKSAIVRIQALLKRNDDLIKRIDACRKSKIELDQYTNNNNNKQQTDRQTKLLITTYHNVYVQDKCFLTVANAFFLKLFDDIGVFGRVERIQNCLNM</sequence>
<dbReference type="SUPFAM" id="SSF54236">
    <property type="entry name" value="Ubiquitin-like"/>
    <property type="match status" value="1"/>
</dbReference>
<dbReference type="PANTHER" id="PTHR12329:SF16">
    <property type="entry name" value="BAG FAMILY MOLECULAR CHAPERONE REGULATOR 1"/>
    <property type="match status" value="1"/>
</dbReference>
<dbReference type="AlphaFoldDB" id="Q14RX9"/>
<gene>
    <name evidence="5" type="primary">bag-1</name>
</gene>
<dbReference type="Pfam" id="PF02179">
    <property type="entry name" value="BAG"/>
    <property type="match status" value="1"/>
</dbReference>
<keyword evidence="2" id="KW-0143">Chaperone</keyword>
<evidence type="ECO:0000259" key="4">
    <source>
        <dbReference type="PROSITE" id="PS51035"/>
    </source>
</evidence>
<reference evidence="5" key="1">
    <citation type="journal article" date="2006" name="Appl. Environ. Microbiol.">
        <title>Okadaic acid, an apoptogenic toxin for symbiotic/parasitic annelids in the demosponge Suberites domuncula.</title>
        <authorList>
            <person name="Schroeder H.C."/>
            <person name="Breter H.J."/>
            <person name="Fattorusso E."/>
            <person name="Ushijima H."/>
            <person name="Wiens M."/>
            <person name="Steffen R."/>
            <person name="Batel R."/>
            <person name="Mueller W.E.G."/>
        </authorList>
    </citation>
    <scope>NUCLEOTIDE SEQUENCE</scope>
</reference>
<dbReference type="InterPro" id="IPR029071">
    <property type="entry name" value="Ubiquitin-like_domsf"/>
</dbReference>
<dbReference type="SUPFAM" id="SSF63491">
    <property type="entry name" value="BAG domain"/>
    <property type="match status" value="1"/>
</dbReference>
<dbReference type="InterPro" id="IPR036533">
    <property type="entry name" value="BAG_dom_sf"/>
</dbReference>
<dbReference type="PROSITE" id="PS51035">
    <property type="entry name" value="BAG"/>
    <property type="match status" value="1"/>
</dbReference>
<evidence type="ECO:0000256" key="1">
    <source>
        <dbReference type="ARBA" id="ARBA00022374"/>
    </source>
</evidence>
<dbReference type="InterPro" id="IPR019954">
    <property type="entry name" value="Ubiquitin_CS"/>
</dbReference>
<dbReference type="PANTHER" id="PTHR12329">
    <property type="entry name" value="BCL2-ASSOCIATED ATHANOGENE"/>
    <property type="match status" value="1"/>
</dbReference>
<proteinExistence type="evidence at transcript level"/>
<name>Q14RX9_SUBDO</name>
<dbReference type="CDD" id="cd01812">
    <property type="entry name" value="Ubl_BAG1"/>
    <property type="match status" value="1"/>
</dbReference>
<feature type="domain" description="BAG" evidence="4">
    <location>
        <begin position="101"/>
        <end position="181"/>
    </location>
</feature>
<evidence type="ECO:0000259" key="3">
    <source>
        <dbReference type="PROSITE" id="PS50053"/>
    </source>
</evidence>
<dbReference type="GO" id="GO:0051087">
    <property type="term" value="F:protein-folding chaperone binding"/>
    <property type="evidence" value="ECO:0007669"/>
    <property type="project" value="InterPro"/>
</dbReference>